<dbReference type="Proteomes" id="UP000544122">
    <property type="component" value="Unassembled WGS sequence"/>
</dbReference>
<keyword evidence="2" id="KW-1185">Reference proteome</keyword>
<accession>A0A7Y4LZ33</accession>
<evidence type="ECO:0000313" key="1">
    <source>
        <dbReference type="EMBL" id="NOJ43891.1"/>
    </source>
</evidence>
<gene>
    <name evidence="1" type="ORF">HCN58_30810</name>
</gene>
<evidence type="ECO:0000313" key="2">
    <source>
        <dbReference type="Proteomes" id="UP000544122"/>
    </source>
</evidence>
<reference evidence="1 2" key="1">
    <citation type="submission" date="2020-03" db="EMBL/GenBank/DDBJ databases">
        <title>Bradyrhizobium diversity isolated from nodules of Indigofera sp.</title>
        <authorList>
            <person name="Klepa M."/>
            <person name="Helene L."/>
            <person name="Hungria M."/>
        </authorList>
    </citation>
    <scope>NUCLEOTIDE SEQUENCE [LARGE SCALE GENOMIC DNA]</scope>
    <source>
        <strain evidence="1 2">WSM 1791</strain>
    </source>
</reference>
<dbReference type="AlphaFoldDB" id="A0A7Y4LZ33"/>
<dbReference type="RefSeq" id="WP_171583086.1">
    <property type="nucleotide sequence ID" value="NZ_JAAVLX010000012.1"/>
</dbReference>
<proteinExistence type="predicted"/>
<organism evidence="1 2">
    <name type="scientific">Bradyrhizobium australiense</name>
    <dbReference type="NCBI Taxonomy" id="2721161"/>
    <lineage>
        <taxon>Bacteria</taxon>
        <taxon>Pseudomonadati</taxon>
        <taxon>Pseudomonadota</taxon>
        <taxon>Alphaproteobacteria</taxon>
        <taxon>Hyphomicrobiales</taxon>
        <taxon>Nitrobacteraceae</taxon>
        <taxon>Bradyrhizobium</taxon>
    </lineage>
</organism>
<name>A0A7Y4LZ33_9BRAD</name>
<sequence>MIACNVCGEYTEHKLAEREEAYAVIAGALTGEHQHDPPAYAGKILDALENAGLTITRT</sequence>
<dbReference type="EMBL" id="JAAVLX010000012">
    <property type="protein sequence ID" value="NOJ43891.1"/>
    <property type="molecule type" value="Genomic_DNA"/>
</dbReference>
<comment type="caution">
    <text evidence="1">The sequence shown here is derived from an EMBL/GenBank/DDBJ whole genome shotgun (WGS) entry which is preliminary data.</text>
</comment>
<protein>
    <submittedName>
        <fullName evidence="1">Uncharacterized protein</fullName>
    </submittedName>
</protein>